<evidence type="ECO:0000313" key="2">
    <source>
        <dbReference type="EMBL" id="KAK8839813.1"/>
    </source>
</evidence>
<dbReference type="EMBL" id="JAPFFF010000538">
    <property type="protein sequence ID" value="KAK8834056.1"/>
    <property type="molecule type" value="Genomic_DNA"/>
</dbReference>
<sequence length="211" mass="25164">MKQNFSNSEIFNIFKDDKRLILFLIEKEVLFIDNKIIKKKKKGKYYNNQYPKYFGLIKSKDYDKESFIKKQEIGENDNYICQLIRNNLIEEFIAHVNQANISIMDYVIEHSIFETNSFLLDNDPTLIEYAAFCGSIVIFRYLCMNGAELTPSLWEYAIHSYNVEMIHLEELKVTPIYNKYNKLFEEAMKYHHNSIAQCIQNKKIENFDEKS</sequence>
<keyword evidence="3" id="KW-1185">Reference proteome</keyword>
<dbReference type="EMBL" id="JAPFFF010000050">
    <property type="protein sequence ID" value="KAK8839813.1"/>
    <property type="molecule type" value="Genomic_DNA"/>
</dbReference>
<evidence type="ECO:0000313" key="3">
    <source>
        <dbReference type="Proteomes" id="UP001470230"/>
    </source>
</evidence>
<protein>
    <recommendedName>
        <fullName evidence="4">DUF3447 domain-containing protein</fullName>
    </recommendedName>
</protein>
<name>A0ABR2H0U3_9EUKA</name>
<proteinExistence type="predicted"/>
<comment type="caution">
    <text evidence="2">The sequence shown here is derived from an EMBL/GenBank/DDBJ whole genome shotgun (WGS) entry which is preliminary data.</text>
</comment>
<dbReference type="Proteomes" id="UP001470230">
    <property type="component" value="Unassembled WGS sequence"/>
</dbReference>
<gene>
    <name evidence="2" type="ORF">M9Y10_031521</name>
    <name evidence="1" type="ORF">M9Y10_036867</name>
</gene>
<evidence type="ECO:0000313" key="1">
    <source>
        <dbReference type="EMBL" id="KAK8834056.1"/>
    </source>
</evidence>
<accession>A0ABR2H0U3</accession>
<evidence type="ECO:0008006" key="4">
    <source>
        <dbReference type="Google" id="ProtNLM"/>
    </source>
</evidence>
<reference evidence="2 3" key="1">
    <citation type="submission" date="2024-04" db="EMBL/GenBank/DDBJ databases">
        <title>Tritrichomonas musculus Genome.</title>
        <authorList>
            <person name="Alves-Ferreira E."/>
            <person name="Grigg M."/>
            <person name="Lorenzi H."/>
            <person name="Galac M."/>
        </authorList>
    </citation>
    <scope>NUCLEOTIDE SEQUENCE [LARGE SCALE GENOMIC DNA]</scope>
    <source>
        <strain evidence="2 3">EAF2021</strain>
    </source>
</reference>
<organism evidence="2 3">
    <name type="scientific">Tritrichomonas musculus</name>
    <dbReference type="NCBI Taxonomy" id="1915356"/>
    <lineage>
        <taxon>Eukaryota</taxon>
        <taxon>Metamonada</taxon>
        <taxon>Parabasalia</taxon>
        <taxon>Tritrichomonadida</taxon>
        <taxon>Tritrichomonadidae</taxon>
        <taxon>Tritrichomonas</taxon>
    </lineage>
</organism>